<evidence type="ECO:0000313" key="15">
    <source>
        <dbReference type="Proteomes" id="UP000198623"/>
    </source>
</evidence>
<comment type="subcellular location">
    <subcellularLocation>
        <location evidence="3">Cytoplasm</location>
    </subcellularLocation>
</comment>
<sequence length="243" mass="26840">MLKTTYKIENGLLSGCQWCPSPNYNARPLPNYSARPASNESSLNQDMLVTAIDLLVIHNISLPPAQFENGYIEAFFQNILPVNDHPYFAEIADLNVSAHLLVTRSGKVIQFVNLNERAWHAGASCFAGRVNCNDFSIGIEMEGTDHLAYTYQQYQALAAVTSAIRVAYPAISTSSIVGHSDIAPGRKTDPGESFNWPYFFQLISAADETSCDDHHSRFNDLDLNESALNEPGLNLPDAKEQQV</sequence>
<dbReference type="GO" id="GO:0071555">
    <property type="term" value="P:cell wall organization"/>
    <property type="evidence" value="ECO:0007669"/>
    <property type="project" value="UniProtKB-KW"/>
</dbReference>
<keyword evidence="8" id="KW-0378">Hydrolase</keyword>
<evidence type="ECO:0000313" key="14">
    <source>
        <dbReference type="EMBL" id="SFG64194.1"/>
    </source>
</evidence>
<name>A0A1I2TH04_9GAMM</name>
<keyword evidence="15" id="KW-1185">Reference proteome</keyword>
<accession>A0A1I2TH04</accession>
<dbReference type="Pfam" id="PF01510">
    <property type="entry name" value="Amidase_2"/>
    <property type="match status" value="1"/>
</dbReference>
<dbReference type="RefSeq" id="WP_332311455.1">
    <property type="nucleotide sequence ID" value="NZ_FOOU01000010.1"/>
</dbReference>
<dbReference type="Gene3D" id="3.40.80.10">
    <property type="entry name" value="Peptidoglycan recognition protein-like"/>
    <property type="match status" value="1"/>
</dbReference>
<dbReference type="GO" id="GO:0009254">
    <property type="term" value="P:peptidoglycan turnover"/>
    <property type="evidence" value="ECO:0007669"/>
    <property type="project" value="TreeGrafter"/>
</dbReference>
<evidence type="ECO:0000256" key="6">
    <source>
        <dbReference type="ARBA" id="ARBA00022490"/>
    </source>
</evidence>
<dbReference type="PANTHER" id="PTHR30417">
    <property type="entry name" value="N-ACETYLMURAMOYL-L-ALANINE AMIDASE AMID"/>
    <property type="match status" value="1"/>
</dbReference>
<dbReference type="EMBL" id="FOOU01000010">
    <property type="protein sequence ID" value="SFG64194.1"/>
    <property type="molecule type" value="Genomic_DNA"/>
</dbReference>
<dbReference type="CDD" id="cd06583">
    <property type="entry name" value="PGRP"/>
    <property type="match status" value="1"/>
</dbReference>
<evidence type="ECO:0000256" key="3">
    <source>
        <dbReference type="ARBA" id="ARBA00004496"/>
    </source>
</evidence>
<keyword evidence="7" id="KW-0479">Metal-binding</keyword>
<evidence type="ECO:0000256" key="2">
    <source>
        <dbReference type="ARBA" id="ARBA00001947"/>
    </source>
</evidence>
<dbReference type="InterPro" id="IPR002502">
    <property type="entry name" value="Amidase_domain"/>
</dbReference>
<keyword evidence="6" id="KW-0963">Cytoplasm</keyword>
<evidence type="ECO:0000256" key="1">
    <source>
        <dbReference type="ARBA" id="ARBA00001561"/>
    </source>
</evidence>
<dbReference type="NCBIfam" id="NF008758">
    <property type="entry name" value="PRK11789.1"/>
    <property type="match status" value="1"/>
</dbReference>
<evidence type="ECO:0000256" key="12">
    <source>
        <dbReference type="ARBA" id="ARBA00042615"/>
    </source>
</evidence>
<evidence type="ECO:0000256" key="5">
    <source>
        <dbReference type="ARBA" id="ARBA00011901"/>
    </source>
</evidence>
<evidence type="ECO:0000259" key="13">
    <source>
        <dbReference type="SMART" id="SM00644"/>
    </source>
</evidence>
<feature type="domain" description="N-acetylmuramoyl-L-alanine amidase" evidence="13">
    <location>
        <begin position="38"/>
        <end position="191"/>
    </location>
</feature>
<reference evidence="15" key="1">
    <citation type="submission" date="2016-10" db="EMBL/GenBank/DDBJ databases">
        <authorList>
            <person name="Varghese N."/>
            <person name="Submissions S."/>
        </authorList>
    </citation>
    <scope>NUCLEOTIDE SEQUENCE [LARGE SCALE GENOMIC DNA]</scope>
    <source>
        <strain evidence="15">CGMCC 1.10971</strain>
    </source>
</reference>
<keyword evidence="10" id="KW-0961">Cell wall biogenesis/degradation</keyword>
<dbReference type="PANTHER" id="PTHR30417:SF4">
    <property type="entry name" value="1,6-ANHYDRO-N-ACETYLMURAMYL-L-ALANINE AMIDASE AMPD"/>
    <property type="match status" value="1"/>
</dbReference>
<dbReference type="GO" id="GO:0009253">
    <property type="term" value="P:peptidoglycan catabolic process"/>
    <property type="evidence" value="ECO:0007669"/>
    <property type="project" value="InterPro"/>
</dbReference>
<evidence type="ECO:0000256" key="4">
    <source>
        <dbReference type="ARBA" id="ARBA00007553"/>
    </source>
</evidence>
<dbReference type="GO" id="GO:0046872">
    <property type="term" value="F:metal ion binding"/>
    <property type="evidence" value="ECO:0007669"/>
    <property type="project" value="UniProtKB-KW"/>
</dbReference>
<comment type="catalytic activity">
    <reaction evidence="1">
        <text>Hydrolyzes the link between N-acetylmuramoyl residues and L-amino acid residues in certain cell-wall glycopeptides.</text>
        <dbReference type="EC" id="3.5.1.28"/>
    </reaction>
</comment>
<keyword evidence="9" id="KW-0862">Zinc</keyword>
<comment type="cofactor">
    <cofactor evidence="2">
        <name>Zn(2+)</name>
        <dbReference type="ChEBI" id="CHEBI:29105"/>
    </cofactor>
</comment>
<organism evidence="14 15">
    <name type="scientific">Neptunomonas qingdaonensis</name>
    <dbReference type="NCBI Taxonomy" id="1045558"/>
    <lineage>
        <taxon>Bacteria</taxon>
        <taxon>Pseudomonadati</taxon>
        <taxon>Pseudomonadota</taxon>
        <taxon>Gammaproteobacteria</taxon>
        <taxon>Oceanospirillales</taxon>
        <taxon>Oceanospirillaceae</taxon>
        <taxon>Neptunomonas</taxon>
    </lineage>
</organism>
<comment type="similarity">
    <text evidence="4">Belongs to the N-acetylmuramoyl-L-alanine amidase 2 family.</text>
</comment>
<evidence type="ECO:0000256" key="7">
    <source>
        <dbReference type="ARBA" id="ARBA00022723"/>
    </source>
</evidence>
<evidence type="ECO:0000256" key="10">
    <source>
        <dbReference type="ARBA" id="ARBA00023316"/>
    </source>
</evidence>
<dbReference type="AlphaFoldDB" id="A0A1I2TH04"/>
<dbReference type="Proteomes" id="UP000198623">
    <property type="component" value="Unassembled WGS sequence"/>
</dbReference>
<evidence type="ECO:0000256" key="11">
    <source>
        <dbReference type="ARBA" id="ARBA00039257"/>
    </source>
</evidence>
<dbReference type="SMART" id="SM00644">
    <property type="entry name" value="Ami_2"/>
    <property type="match status" value="1"/>
</dbReference>
<dbReference type="GO" id="GO:0008745">
    <property type="term" value="F:N-acetylmuramoyl-L-alanine amidase activity"/>
    <property type="evidence" value="ECO:0007669"/>
    <property type="project" value="UniProtKB-EC"/>
</dbReference>
<dbReference type="SUPFAM" id="SSF55846">
    <property type="entry name" value="N-acetylmuramoyl-L-alanine amidase-like"/>
    <property type="match status" value="1"/>
</dbReference>
<proteinExistence type="inferred from homology"/>
<dbReference type="InterPro" id="IPR036505">
    <property type="entry name" value="Amidase/PGRP_sf"/>
</dbReference>
<protein>
    <recommendedName>
        <fullName evidence="11">1,6-anhydro-N-acetylmuramyl-L-alanine amidase AmpD</fullName>
        <ecNumber evidence="5">3.5.1.28</ecNumber>
    </recommendedName>
    <alternativeName>
        <fullName evidence="12">N-acetylmuramoyl-L-alanine amidase</fullName>
    </alternativeName>
</protein>
<dbReference type="EC" id="3.5.1.28" evidence="5"/>
<evidence type="ECO:0000256" key="9">
    <source>
        <dbReference type="ARBA" id="ARBA00022833"/>
    </source>
</evidence>
<dbReference type="STRING" id="1045558.SAMN05216175_11049"/>
<dbReference type="GO" id="GO:0005737">
    <property type="term" value="C:cytoplasm"/>
    <property type="evidence" value="ECO:0007669"/>
    <property type="project" value="UniProtKB-SubCell"/>
</dbReference>
<dbReference type="InterPro" id="IPR051206">
    <property type="entry name" value="NAMLAA_amidase_2"/>
</dbReference>
<gene>
    <name evidence="14" type="ORF">SAMN05216175_11049</name>
</gene>
<evidence type="ECO:0000256" key="8">
    <source>
        <dbReference type="ARBA" id="ARBA00022801"/>
    </source>
</evidence>